<organism evidence="2 3">
    <name type="scientific">Paramarasmius palmivorus</name>
    <dbReference type="NCBI Taxonomy" id="297713"/>
    <lineage>
        <taxon>Eukaryota</taxon>
        <taxon>Fungi</taxon>
        <taxon>Dikarya</taxon>
        <taxon>Basidiomycota</taxon>
        <taxon>Agaricomycotina</taxon>
        <taxon>Agaricomycetes</taxon>
        <taxon>Agaricomycetidae</taxon>
        <taxon>Agaricales</taxon>
        <taxon>Marasmiineae</taxon>
        <taxon>Marasmiaceae</taxon>
        <taxon>Paramarasmius</taxon>
    </lineage>
</organism>
<dbReference type="Pfam" id="PF12937">
    <property type="entry name" value="F-box-like"/>
    <property type="match status" value="1"/>
</dbReference>
<gene>
    <name evidence="2" type="ORF">VNI00_009218</name>
</gene>
<dbReference type="Proteomes" id="UP001383192">
    <property type="component" value="Unassembled WGS sequence"/>
</dbReference>
<keyword evidence="3" id="KW-1185">Reference proteome</keyword>
<name>A0AAW0CSB7_9AGAR</name>
<sequence length="515" mass="59406">MLNIVLYDRNTLISARLTVHRNLYRDYNDSEMGAIDAVHHLGKISLPCIRNLTVSVIYRKESISLLNQHATALFDSISETPLLQSLVFQGTVEDPYYPSHSRCDEQLVFFALILGFIHRSCANLYALEMKKLPLDDLEVIQLLQGVSRSRHLVVRTYHSEFTKRMTLKKSAEDADLIPGLKYLSLQFGYSSPMSLSHGLDIPEISAMLQSRVRTLLSCSLTIFQGILFKEDLEALSQPGMVIKEWGSVRLYNRGYAAYSVVFSHPHLYTLSHLSVIAELGKIKLRSWRPFDSEPPQPRIGAMIFSPVRRFLSIIRDIPKLSPVALSYGLITLWGNLRKYPLRVICRVLRQFKRDTRDKSFSLSRIMTKILRSGRPLDSDENQYVDTVLNNLEERLSACKTETVGLETRLSVLKQRNEVLEWKSERFRSLKAPIRRLPTEILSDILLYSLADTGSVTIRRRMLYFKESPLHTLKLCQVCMRWRRVVRSTPQLWATIRMDLAWMTFTEAKASKILRH</sequence>
<dbReference type="EMBL" id="JAYKXP010000033">
    <property type="protein sequence ID" value="KAK7041623.1"/>
    <property type="molecule type" value="Genomic_DNA"/>
</dbReference>
<feature type="domain" description="F-box" evidence="1">
    <location>
        <begin position="433"/>
        <end position="496"/>
    </location>
</feature>
<proteinExistence type="predicted"/>
<dbReference type="InterPro" id="IPR001810">
    <property type="entry name" value="F-box_dom"/>
</dbReference>
<dbReference type="AlphaFoldDB" id="A0AAW0CSB7"/>
<evidence type="ECO:0000259" key="1">
    <source>
        <dbReference type="Pfam" id="PF12937"/>
    </source>
</evidence>
<dbReference type="Gene3D" id="1.20.1280.50">
    <property type="match status" value="1"/>
</dbReference>
<evidence type="ECO:0000313" key="3">
    <source>
        <dbReference type="Proteomes" id="UP001383192"/>
    </source>
</evidence>
<comment type="caution">
    <text evidence="2">The sequence shown here is derived from an EMBL/GenBank/DDBJ whole genome shotgun (WGS) entry which is preliminary data.</text>
</comment>
<evidence type="ECO:0000313" key="2">
    <source>
        <dbReference type="EMBL" id="KAK7041623.1"/>
    </source>
</evidence>
<accession>A0AAW0CSB7</accession>
<protein>
    <recommendedName>
        <fullName evidence="1">F-box domain-containing protein</fullName>
    </recommendedName>
</protein>
<reference evidence="2 3" key="1">
    <citation type="submission" date="2024-01" db="EMBL/GenBank/DDBJ databases">
        <title>A draft genome for a cacao thread blight-causing isolate of Paramarasmius palmivorus.</title>
        <authorList>
            <person name="Baruah I.K."/>
            <person name="Bukari Y."/>
            <person name="Amoako-Attah I."/>
            <person name="Meinhardt L.W."/>
            <person name="Bailey B.A."/>
            <person name="Cohen S.P."/>
        </authorList>
    </citation>
    <scope>NUCLEOTIDE SEQUENCE [LARGE SCALE GENOMIC DNA]</scope>
    <source>
        <strain evidence="2 3">GH-12</strain>
    </source>
</reference>